<reference evidence="2" key="1">
    <citation type="submission" date="2016-04" db="EMBL/GenBank/DDBJ databases">
        <title>Cephalotus genome sequencing.</title>
        <authorList>
            <person name="Fukushima K."/>
            <person name="Hasebe M."/>
            <person name="Fang X."/>
        </authorList>
    </citation>
    <scope>NUCLEOTIDE SEQUENCE [LARGE SCALE GENOMIC DNA]</scope>
    <source>
        <strain evidence="2">cv. St1</strain>
    </source>
</reference>
<comment type="caution">
    <text evidence="1">The sequence shown here is derived from an EMBL/GenBank/DDBJ whole genome shotgun (WGS) entry which is preliminary data.</text>
</comment>
<dbReference type="Proteomes" id="UP000187406">
    <property type="component" value="Unassembled WGS sequence"/>
</dbReference>
<sequence length="152" mass="17241">MGGTVYVYGFSVRVLMDSGASHSFIASCFASCLDVSPDCMPYVLDVSTPTRGSMSTDSVYRGCEISMAGVTVYTDLIVLPIHDLMSSWVWTGYQITVHAWTVITRLWIFAYHMELLYSSREAKGSRRQLYLLFEYRGIWKKGVKGFSRTWLT</sequence>
<dbReference type="CDD" id="cd00303">
    <property type="entry name" value="retropepsin_like"/>
    <property type="match status" value="1"/>
</dbReference>
<dbReference type="Gene3D" id="2.40.70.10">
    <property type="entry name" value="Acid Proteases"/>
    <property type="match status" value="1"/>
</dbReference>
<dbReference type="SUPFAM" id="SSF50630">
    <property type="entry name" value="Acid proteases"/>
    <property type="match status" value="1"/>
</dbReference>
<dbReference type="Pfam" id="PF08284">
    <property type="entry name" value="RVP_2"/>
    <property type="match status" value="1"/>
</dbReference>
<dbReference type="EMBL" id="BDDD01000744">
    <property type="protein sequence ID" value="GAV69693.1"/>
    <property type="molecule type" value="Genomic_DNA"/>
</dbReference>
<gene>
    <name evidence="1" type="ORF">CFOL_v3_13194</name>
</gene>
<dbReference type="InterPro" id="IPR021109">
    <property type="entry name" value="Peptidase_aspartic_dom_sf"/>
</dbReference>
<evidence type="ECO:0000313" key="1">
    <source>
        <dbReference type="EMBL" id="GAV69693.1"/>
    </source>
</evidence>
<protein>
    <submittedName>
        <fullName evidence="1">RVP_2 domain-containing protein</fullName>
    </submittedName>
</protein>
<keyword evidence="2" id="KW-1185">Reference proteome</keyword>
<dbReference type="OrthoDB" id="1751882at2759"/>
<dbReference type="AlphaFoldDB" id="A0A1Q3BPS0"/>
<proteinExistence type="predicted"/>
<evidence type="ECO:0000313" key="2">
    <source>
        <dbReference type="Proteomes" id="UP000187406"/>
    </source>
</evidence>
<accession>A0A1Q3BPS0</accession>
<organism evidence="1 2">
    <name type="scientific">Cephalotus follicularis</name>
    <name type="common">Albany pitcher plant</name>
    <dbReference type="NCBI Taxonomy" id="3775"/>
    <lineage>
        <taxon>Eukaryota</taxon>
        <taxon>Viridiplantae</taxon>
        <taxon>Streptophyta</taxon>
        <taxon>Embryophyta</taxon>
        <taxon>Tracheophyta</taxon>
        <taxon>Spermatophyta</taxon>
        <taxon>Magnoliopsida</taxon>
        <taxon>eudicotyledons</taxon>
        <taxon>Gunneridae</taxon>
        <taxon>Pentapetalae</taxon>
        <taxon>rosids</taxon>
        <taxon>fabids</taxon>
        <taxon>Oxalidales</taxon>
        <taxon>Cephalotaceae</taxon>
        <taxon>Cephalotus</taxon>
    </lineage>
</organism>
<dbReference type="InParanoid" id="A0A1Q3BPS0"/>
<name>A0A1Q3BPS0_CEPFO</name>